<evidence type="ECO:0000256" key="1">
    <source>
        <dbReference type="SAM" id="Phobius"/>
    </source>
</evidence>
<reference evidence="2 3" key="1">
    <citation type="submission" date="2020-08" db="EMBL/GenBank/DDBJ databases">
        <authorList>
            <person name="Koutsovoulos G."/>
            <person name="Danchin GJ E."/>
        </authorList>
    </citation>
    <scope>NUCLEOTIDE SEQUENCE [LARGE SCALE GENOMIC DNA]</scope>
</reference>
<feature type="transmembrane region" description="Helical" evidence="1">
    <location>
        <begin position="55"/>
        <end position="72"/>
    </location>
</feature>
<accession>A0A6V7Y7B3</accession>
<evidence type="ECO:0000313" key="2">
    <source>
        <dbReference type="EMBL" id="CAD2207361.1"/>
    </source>
</evidence>
<keyword evidence="1" id="KW-1133">Transmembrane helix</keyword>
<name>A0A6V7Y7B3_MELEN</name>
<protein>
    <submittedName>
        <fullName evidence="2">Uncharacterized protein</fullName>
    </submittedName>
</protein>
<sequence length="73" mass="8576">MNRKDHLTCQQIVKFLMIYRNGASQLRTNLEVLQHTKLTPMTLCKSIGVVCIKEMNFYLIFIMSVITFFLNSF</sequence>
<comment type="caution">
    <text evidence="2">The sequence shown here is derived from an EMBL/GenBank/DDBJ whole genome shotgun (WGS) entry which is preliminary data.</text>
</comment>
<gene>
    <name evidence="2" type="ORF">MENT_LOCUS61284</name>
</gene>
<dbReference type="EMBL" id="CAJEWN010003342">
    <property type="protein sequence ID" value="CAD2207361.1"/>
    <property type="molecule type" value="Genomic_DNA"/>
</dbReference>
<dbReference type="AlphaFoldDB" id="A0A6V7Y7B3"/>
<evidence type="ECO:0000313" key="3">
    <source>
        <dbReference type="Proteomes" id="UP000580250"/>
    </source>
</evidence>
<keyword evidence="1" id="KW-0472">Membrane</keyword>
<proteinExistence type="predicted"/>
<dbReference type="Proteomes" id="UP000580250">
    <property type="component" value="Unassembled WGS sequence"/>
</dbReference>
<organism evidence="2 3">
    <name type="scientific">Meloidogyne enterolobii</name>
    <name type="common">Root-knot nematode worm</name>
    <name type="synonym">Meloidogyne mayaguensis</name>
    <dbReference type="NCBI Taxonomy" id="390850"/>
    <lineage>
        <taxon>Eukaryota</taxon>
        <taxon>Metazoa</taxon>
        <taxon>Ecdysozoa</taxon>
        <taxon>Nematoda</taxon>
        <taxon>Chromadorea</taxon>
        <taxon>Rhabditida</taxon>
        <taxon>Tylenchina</taxon>
        <taxon>Tylenchomorpha</taxon>
        <taxon>Tylenchoidea</taxon>
        <taxon>Meloidogynidae</taxon>
        <taxon>Meloidogyninae</taxon>
        <taxon>Meloidogyne</taxon>
    </lineage>
</organism>
<keyword evidence="1" id="KW-0812">Transmembrane</keyword>